<dbReference type="RefSeq" id="WP_237336617.1">
    <property type="nucleotide sequence ID" value="NZ_BAABCM010000001.1"/>
</dbReference>
<gene>
    <name evidence="2" type="ORF">GCM10022380_08330</name>
</gene>
<dbReference type="Proteomes" id="UP001501624">
    <property type="component" value="Unassembled WGS sequence"/>
</dbReference>
<feature type="compositionally biased region" description="Low complexity" evidence="1">
    <location>
        <begin position="1"/>
        <end position="17"/>
    </location>
</feature>
<feature type="compositionally biased region" description="Basic and acidic residues" evidence="1">
    <location>
        <begin position="29"/>
        <end position="50"/>
    </location>
</feature>
<proteinExistence type="predicted"/>
<evidence type="ECO:0000313" key="3">
    <source>
        <dbReference type="Proteomes" id="UP001501624"/>
    </source>
</evidence>
<dbReference type="EMBL" id="BAABCM010000001">
    <property type="protein sequence ID" value="GAA3793802.1"/>
    <property type="molecule type" value="Genomic_DNA"/>
</dbReference>
<name>A0ABP7HG99_9PSEU</name>
<reference evidence="3" key="1">
    <citation type="journal article" date="2019" name="Int. J. Syst. Evol. Microbiol.">
        <title>The Global Catalogue of Microorganisms (GCM) 10K type strain sequencing project: providing services to taxonomists for standard genome sequencing and annotation.</title>
        <authorList>
            <consortium name="The Broad Institute Genomics Platform"/>
            <consortium name="The Broad Institute Genome Sequencing Center for Infectious Disease"/>
            <person name="Wu L."/>
            <person name="Ma J."/>
        </authorList>
    </citation>
    <scope>NUCLEOTIDE SEQUENCE [LARGE SCALE GENOMIC DNA]</scope>
    <source>
        <strain evidence="3">JCM 17017</strain>
    </source>
</reference>
<protein>
    <submittedName>
        <fullName evidence="2">Uncharacterized protein</fullName>
    </submittedName>
</protein>
<organism evidence="2 3">
    <name type="scientific">Amycolatopsis tucumanensis</name>
    <dbReference type="NCBI Taxonomy" id="401106"/>
    <lineage>
        <taxon>Bacteria</taxon>
        <taxon>Bacillati</taxon>
        <taxon>Actinomycetota</taxon>
        <taxon>Actinomycetes</taxon>
        <taxon>Pseudonocardiales</taxon>
        <taxon>Pseudonocardiaceae</taxon>
        <taxon>Amycolatopsis</taxon>
    </lineage>
</organism>
<sequence>MGSRPAARFRAAARSSPVTPVRAASAVEDAPHDSARAGHDRRSAGERDLAGDPQAGFGADPREVVVRVPPPAAVELDLRARTFLSVRPQSGSGLTW</sequence>
<feature type="region of interest" description="Disordered" evidence="1">
    <location>
        <begin position="1"/>
        <end position="62"/>
    </location>
</feature>
<keyword evidence="3" id="KW-1185">Reference proteome</keyword>
<evidence type="ECO:0000256" key="1">
    <source>
        <dbReference type="SAM" id="MobiDB-lite"/>
    </source>
</evidence>
<evidence type="ECO:0000313" key="2">
    <source>
        <dbReference type="EMBL" id="GAA3793802.1"/>
    </source>
</evidence>
<comment type="caution">
    <text evidence="2">The sequence shown here is derived from an EMBL/GenBank/DDBJ whole genome shotgun (WGS) entry which is preliminary data.</text>
</comment>
<accession>A0ABP7HG99</accession>